<evidence type="ECO:0000313" key="1">
    <source>
        <dbReference type="EMBL" id="GLH96701.1"/>
    </source>
</evidence>
<reference evidence="1" key="1">
    <citation type="submission" date="2022-12" db="EMBL/GenBank/DDBJ databases">
        <title>New Phytohabitans aurantiacus sp. RD004123 nov., an actinomycete isolated from soil.</title>
        <authorList>
            <person name="Triningsih D.W."/>
            <person name="Harunari E."/>
            <person name="Igarashi Y."/>
        </authorList>
    </citation>
    <scope>NUCLEOTIDE SEQUENCE</scope>
    <source>
        <strain evidence="1">RD004123</strain>
    </source>
</reference>
<comment type="caution">
    <text evidence="1">The sequence shown here is derived from an EMBL/GenBank/DDBJ whole genome shotgun (WGS) entry which is preliminary data.</text>
</comment>
<name>A0ABQ5QPX6_9ACTN</name>
<dbReference type="Proteomes" id="UP001144280">
    <property type="component" value="Unassembled WGS sequence"/>
</dbReference>
<accession>A0ABQ5QPX6</accession>
<keyword evidence="2" id="KW-1185">Reference proteome</keyword>
<proteinExistence type="predicted"/>
<organism evidence="1 2">
    <name type="scientific">Phytohabitans aurantiacus</name>
    <dbReference type="NCBI Taxonomy" id="3016789"/>
    <lineage>
        <taxon>Bacteria</taxon>
        <taxon>Bacillati</taxon>
        <taxon>Actinomycetota</taxon>
        <taxon>Actinomycetes</taxon>
        <taxon>Micromonosporales</taxon>
        <taxon>Micromonosporaceae</taxon>
    </lineage>
</organism>
<dbReference type="EMBL" id="BSDI01000007">
    <property type="protein sequence ID" value="GLH96701.1"/>
    <property type="molecule type" value="Genomic_DNA"/>
</dbReference>
<protein>
    <submittedName>
        <fullName evidence="1">Uncharacterized protein</fullName>
    </submittedName>
</protein>
<evidence type="ECO:0000313" key="2">
    <source>
        <dbReference type="Proteomes" id="UP001144280"/>
    </source>
</evidence>
<sequence length="179" mass="19298">MSIYYAVGVRPPGDELKTDQAAYGWYTSKDVGVTFTDGLNLIRVTPAARGPLRLISAKPLMDDGGSVRVVGILARVNPGMLPPDFKVGSFQQAPGFPPDAPHAAGGMPVEGLIVQPPMRGEDRWIELQIGYEVIAPGRSARRGVELVYEYEGGRHKVFIPSYVAVCAPSTAICPPEYDK</sequence>
<gene>
    <name evidence="1" type="ORF">Pa4123_19750</name>
</gene>